<feature type="binding site" evidence="11">
    <location>
        <position position="72"/>
    </location>
    <ligand>
        <name>ATP</name>
        <dbReference type="ChEBI" id="CHEBI:30616"/>
    </ligand>
</feature>
<dbReference type="AlphaFoldDB" id="A0A9W8LUJ5"/>
<feature type="active site" description="Pros-phosphohistidine intermediate" evidence="11">
    <location>
        <position position="133"/>
    </location>
</feature>
<evidence type="ECO:0000256" key="13">
    <source>
        <dbReference type="RuleBase" id="RU004013"/>
    </source>
</evidence>
<evidence type="ECO:0000256" key="6">
    <source>
        <dbReference type="ARBA" id="ARBA00022741"/>
    </source>
</evidence>
<proteinExistence type="inferred from homology"/>
<dbReference type="GO" id="GO:0004550">
    <property type="term" value="F:nucleoside diphosphate kinase activity"/>
    <property type="evidence" value="ECO:0007669"/>
    <property type="project" value="UniProtKB-EC"/>
</dbReference>
<evidence type="ECO:0000256" key="5">
    <source>
        <dbReference type="ARBA" id="ARBA00022723"/>
    </source>
</evidence>
<dbReference type="OrthoDB" id="2162449at2759"/>
<evidence type="ECO:0000313" key="15">
    <source>
        <dbReference type="EMBL" id="KAJ2807086.1"/>
    </source>
</evidence>
<dbReference type="GO" id="GO:0046872">
    <property type="term" value="F:metal ion binding"/>
    <property type="evidence" value="ECO:0007669"/>
    <property type="project" value="UniProtKB-KW"/>
</dbReference>
<comment type="catalytic activity">
    <reaction evidence="13">
        <text>a 2'-deoxyribonucleoside 5'-diphosphate + ATP = a 2'-deoxyribonucleoside 5'-triphosphate + ADP</text>
        <dbReference type="Rhea" id="RHEA:44640"/>
        <dbReference type="ChEBI" id="CHEBI:30616"/>
        <dbReference type="ChEBI" id="CHEBI:61560"/>
        <dbReference type="ChEBI" id="CHEBI:73316"/>
        <dbReference type="ChEBI" id="CHEBI:456216"/>
        <dbReference type="EC" id="2.7.4.6"/>
    </reaction>
</comment>
<dbReference type="GO" id="GO:0006241">
    <property type="term" value="P:CTP biosynthetic process"/>
    <property type="evidence" value="ECO:0007669"/>
    <property type="project" value="InterPro"/>
</dbReference>
<sequence>MRACTLRYFSHKQHALESTLAILKPDLLADPRQVTQVENEIQRRFRVSQRKQVFWATKEAEEFYQEHHGKLFFNRLVGYMTSGPLIALALTGPHVISEWRLLMGQTRPPQMRVLKPETLRAKFGLTDTRNSFHGSDSVASARRELDFFFGSGSYDRFLKA</sequence>
<keyword evidence="9" id="KW-0460">Magnesium</keyword>
<keyword evidence="10" id="KW-0546">Nucleotide metabolism</keyword>
<dbReference type="SUPFAM" id="SSF54919">
    <property type="entry name" value="Nucleoside diphosphate kinase, NDK"/>
    <property type="match status" value="1"/>
</dbReference>
<evidence type="ECO:0000256" key="12">
    <source>
        <dbReference type="RuleBase" id="RU004011"/>
    </source>
</evidence>
<feature type="binding site" evidence="11">
    <location>
        <position position="120"/>
    </location>
    <ligand>
        <name>ATP</name>
        <dbReference type="ChEBI" id="CHEBI:30616"/>
    </ligand>
</feature>
<dbReference type="PROSITE" id="PS51374">
    <property type="entry name" value="NDPK_LIKE"/>
    <property type="match status" value="1"/>
</dbReference>
<feature type="binding site" evidence="11">
    <location>
        <position position="106"/>
    </location>
    <ligand>
        <name>ATP</name>
        <dbReference type="ChEBI" id="CHEBI:30616"/>
    </ligand>
</feature>
<reference evidence="15" key="1">
    <citation type="submission" date="2022-07" db="EMBL/GenBank/DDBJ databases">
        <title>Phylogenomic reconstructions and comparative analyses of Kickxellomycotina fungi.</title>
        <authorList>
            <person name="Reynolds N.K."/>
            <person name="Stajich J.E."/>
            <person name="Barry K."/>
            <person name="Grigoriev I.V."/>
            <person name="Crous P."/>
            <person name="Smith M.E."/>
        </authorList>
    </citation>
    <scope>NUCLEOTIDE SEQUENCE</scope>
    <source>
        <strain evidence="15">NRRL 1565</strain>
    </source>
</reference>
<evidence type="ECO:0000256" key="11">
    <source>
        <dbReference type="PROSITE-ProRule" id="PRU00706"/>
    </source>
</evidence>
<keyword evidence="8 13" id="KW-0067">ATP-binding</keyword>
<evidence type="ECO:0000256" key="2">
    <source>
        <dbReference type="ARBA" id="ARBA00017632"/>
    </source>
</evidence>
<accession>A0A9W8LUJ5</accession>
<evidence type="ECO:0000256" key="9">
    <source>
        <dbReference type="ARBA" id="ARBA00022842"/>
    </source>
</evidence>
<evidence type="ECO:0000256" key="3">
    <source>
        <dbReference type="ARBA" id="ARBA00022490"/>
    </source>
</evidence>
<evidence type="ECO:0000256" key="4">
    <source>
        <dbReference type="ARBA" id="ARBA00022679"/>
    </source>
</evidence>
<keyword evidence="16" id="KW-1185">Reference proteome</keyword>
<dbReference type="Proteomes" id="UP001140094">
    <property type="component" value="Unassembled WGS sequence"/>
</dbReference>
<dbReference type="InterPro" id="IPR023005">
    <property type="entry name" value="Nucleoside_diP_kinase_AS"/>
</dbReference>
<evidence type="ECO:0000313" key="16">
    <source>
        <dbReference type="Proteomes" id="UP001140094"/>
    </source>
</evidence>
<comment type="caution">
    <text evidence="15">The sequence shown here is derived from an EMBL/GenBank/DDBJ whole genome shotgun (WGS) entry which is preliminary data.</text>
</comment>
<keyword evidence="5" id="KW-0479">Metal-binding</keyword>
<dbReference type="GO" id="GO:0006228">
    <property type="term" value="P:UTP biosynthetic process"/>
    <property type="evidence" value="ECO:0007669"/>
    <property type="project" value="InterPro"/>
</dbReference>
<evidence type="ECO:0000256" key="10">
    <source>
        <dbReference type="ARBA" id="ARBA00023080"/>
    </source>
</evidence>
<dbReference type="PROSITE" id="PS00469">
    <property type="entry name" value="NDPK"/>
    <property type="match status" value="1"/>
</dbReference>
<dbReference type="InterPro" id="IPR034907">
    <property type="entry name" value="NDK-like_dom"/>
</dbReference>
<protein>
    <recommendedName>
        <fullName evidence="2 13">Nucleoside diphosphate kinase</fullName>
        <ecNumber evidence="13">2.7.4.6</ecNumber>
    </recommendedName>
</protein>
<organism evidence="15 16">
    <name type="scientific">Coemansia guatemalensis</name>
    <dbReference type="NCBI Taxonomy" id="2761395"/>
    <lineage>
        <taxon>Eukaryota</taxon>
        <taxon>Fungi</taxon>
        <taxon>Fungi incertae sedis</taxon>
        <taxon>Zoopagomycota</taxon>
        <taxon>Kickxellomycotina</taxon>
        <taxon>Kickxellomycetes</taxon>
        <taxon>Kickxellales</taxon>
        <taxon>Kickxellaceae</taxon>
        <taxon>Coemansia</taxon>
    </lineage>
</organism>
<evidence type="ECO:0000256" key="8">
    <source>
        <dbReference type="ARBA" id="ARBA00022840"/>
    </source>
</evidence>
<keyword evidence="4 13" id="KW-0808">Transferase</keyword>
<comment type="similarity">
    <text evidence="1 11 12">Belongs to the NDK family.</text>
</comment>
<dbReference type="EMBL" id="JANBUO010000138">
    <property type="protein sequence ID" value="KAJ2807086.1"/>
    <property type="molecule type" value="Genomic_DNA"/>
</dbReference>
<dbReference type="PANTHER" id="PTHR46161">
    <property type="entry name" value="NUCLEOSIDE DIPHOSPHATE KINASE"/>
    <property type="match status" value="1"/>
</dbReference>
<feature type="domain" description="Nucleoside diphosphate kinase-like" evidence="14">
    <location>
        <begin position="16"/>
        <end position="156"/>
    </location>
</feature>
<evidence type="ECO:0000259" key="14">
    <source>
        <dbReference type="SMART" id="SM00562"/>
    </source>
</evidence>
<dbReference type="EC" id="2.7.4.6" evidence="13"/>
<name>A0A9W8LUJ5_9FUNG</name>
<keyword evidence="3" id="KW-0963">Cytoplasm</keyword>
<feature type="binding site" evidence="11">
    <location>
        <position position="24"/>
    </location>
    <ligand>
        <name>ATP</name>
        <dbReference type="ChEBI" id="CHEBI:30616"/>
    </ligand>
</feature>
<dbReference type="GO" id="GO:0006183">
    <property type="term" value="P:GTP biosynthetic process"/>
    <property type="evidence" value="ECO:0007669"/>
    <property type="project" value="InterPro"/>
</dbReference>
<dbReference type="Gene3D" id="3.30.70.141">
    <property type="entry name" value="Nucleoside diphosphate kinase-like domain"/>
    <property type="match status" value="1"/>
</dbReference>
<dbReference type="GO" id="GO:0005524">
    <property type="term" value="F:ATP binding"/>
    <property type="evidence" value="ECO:0007669"/>
    <property type="project" value="UniProtKB-KW"/>
</dbReference>
<feature type="binding site" evidence="11">
    <location>
        <position position="100"/>
    </location>
    <ligand>
        <name>ATP</name>
        <dbReference type="ChEBI" id="CHEBI:30616"/>
    </ligand>
</feature>
<dbReference type="PRINTS" id="PR01243">
    <property type="entry name" value="NUCDPKINASE"/>
</dbReference>
<dbReference type="InterPro" id="IPR036850">
    <property type="entry name" value="NDK-like_dom_sf"/>
</dbReference>
<dbReference type="PANTHER" id="PTHR46161:SF3">
    <property type="entry name" value="NUCLEOSIDE DIPHOSPHATE KINASE DDB_G0292928-RELATED"/>
    <property type="match status" value="1"/>
</dbReference>
<dbReference type="InterPro" id="IPR001564">
    <property type="entry name" value="Nucleoside_diP_kinase"/>
</dbReference>
<evidence type="ECO:0000256" key="1">
    <source>
        <dbReference type="ARBA" id="ARBA00008142"/>
    </source>
</evidence>
<dbReference type="SMART" id="SM00562">
    <property type="entry name" value="NDK"/>
    <property type="match status" value="1"/>
</dbReference>
<feature type="binding site" evidence="11">
    <location>
        <position position="130"/>
    </location>
    <ligand>
        <name>ATP</name>
        <dbReference type="ChEBI" id="CHEBI:30616"/>
    </ligand>
</feature>
<dbReference type="Pfam" id="PF00334">
    <property type="entry name" value="NDK"/>
    <property type="match status" value="1"/>
</dbReference>
<keyword evidence="7 13" id="KW-0418">Kinase</keyword>
<gene>
    <name evidence="15" type="ORF">H4R20_001428</name>
</gene>
<keyword evidence="6 13" id="KW-0547">Nucleotide-binding</keyword>
<evidence type="ECO:0000256" key="7">
    <source>
        <dbReference type="ARBA" id="ARBA00022777"/>
    </source>
</evidence>